<dbReference type="Gene3D" id="1.10.443.10">
    <property type="entry name" value="Intergrase catalytic core"/>
    <property type="match status" value="1"/>
</dbReference>
<evidence type="ECO:0000256" key="5">
    <source>
        <dbReference type="PROSITE-ProRule" id="PRU01248"/>
    </source>
</evidence>
<dbReference type="Pfam" id="PF00589">
    <property type="entry name" value="Phage_integrase"/>
    <property type="match status" value="1"/>
</dbReference>
<keyword evidence="4" id="KW-0233">DNA recombination</keyword>
<evidence type="ECO:0000313" key="9">
    <source>
        <dbReference type="Proteomes" id="UP000036902"/>
    </source>
</evidence>
<dbReference type="InterPro" id="IPR011010">
    <property type="entry name" value="DNA_brk_join_enz"/>
</dbReference>
<sequence>MSYVTAHHGTLWFQIRVPARLERLHGKVVRVNLQTRDPALARVLSLRLASEWLSRFQEADALAAVPAYAPTGDLSPDFDAVPKAEDVLPHVAQVAQQPIVVAEVPPKKSSPTKQLTDKALFDAWARIDVTRASSTIGDMKSAIKEFRSRCRKPWASLERQDIADFRDHLLSKRLARGTVAKRIGLISTLLQVGYDAGLLKQNVARGLKVPRAEVPTLERRAFTAQELERIFTSPVYAEDFRPVAGCGPACVWMPMLALVTGARLEEIAQLLTHDIIEDPEYGLLMRITDEGETQRLKTIGSRRIVPLHPEILRAGFPDYVDLVRESGHKWLFPELLPDHDGRRGGNFCKWFQRYLRGRRGVGLTDPRVVFHSFRHTFKTLCRAAGISEEVHDALTGHVSSSVSRRYGDMPIGPLVQAIHAIKLPVALPRIDV</sequence>
<evidence type="ECO:0000256" key="4">
    <source>
        <dbReference type="ARBA" id="ARBA00023172"/>
    </source>
</evidence>
<keyword evidence="9" id="KW-1185">Reference proteome</keyword>
<dbReference type="Proteomes" id="UP000036902">
    <property type="component" value="Chromosome"/>
</dbReference>
<evidence type="ECO:0000259" key="7">
    <source>
        <dbReference type="PROSITE" id="PS51900"/>
    </source>
</evidence>
<evidence type="ECO:0008006" key="10">
    <source>
        <dbReference type="Google" id="ProtNLM"/>
    </source>
</evidence>
<dbReference type="CDD" id="cd01184">
    <property type="entry name" value="INT_C_like_1"/>
    <property type="match status" value="1"/>
</dbReference>
<evidence type="ECO:0000256" key="2">
    <source>
        <dbReference type="ARBA" id="ARBA00022908"/>
    </source>
</evidence>
<dbReference type="PROSITE" id="PS51898">
    <property type="entry name" value="TYR_RECOMBINASE"/>
    <property type="match status" value="1"/>
</dbReference>
<dbReference type="GO" id="GO:0015074">
    <property type="term" value="P:DNA integration"/>
    <property type="evidence" value="ECO:0007669"/>
    <property type="project" value="UniProtKB-KW"/>
</dbReference>
<evidence type="ECO:0000259" key="6">
    <source>
        <dbReference type="PROSITE" id="PS51898"/>
    </source>
</evidence>
<dbReference type="InterPro" id="IPR013762">
    <property type="entry name" value="Integrase-like_cat_sf"/>
</dbReference>
<dbReference type="PROSITE" id="PS51900">
    <property type="entry name" value="CB"/>
    <property type="match status" value="1"/>
</dbReference>
<dbReference type="Pfam" id="PF20172">
    <property type="entry name" value="DUF6538"/>
    <property type="match status" value="1"/>
</dbReference>
<comment type="similarity">
    <text evidence="1">Belongs to the 'phage' integrase family.</text>
</comment>
<reference evidence="9" key="1">
    <citation type="submission" date="2016-03" db="EMBL/GenBank/DDBJ databases">
        <authorList>
            <person name="Ma C."/>
            <person name="Zhou S."/>
            <person name="Yang G."/>
        </authorList>
    </citation>
    <scope>NUCLEOTIDE SEQUENCE [LARGE SCALE GENOMIC DNA]</scope>
    <source>
        <strain evidence="9">SgZ-1</strain>
    </source>
</reference>
<dbReference type="Gene3D" id="1.10.150.130">
    <property type="match status" value="1"/>
</dbReference>
<evidence type="ECO:0000256" key="3">
    <source>
        <dbReference type="ARBA" id="ARBA00023125"/>
    </source>
</evidence>
<evidence type="ECO:0000313" key="8">
    <source>
        <dbReference type="EMBL" id="AMO37089.1"/>
    </source>
</evidence>
<dbReference type="GO" id="GO:0006310">
    <property type="term" value="P:DNA recombination"/>
    <property type="evidence" value="ECO:0007669"/>
    <property type="project" value="UniProtKB-KW"/>
</dbReference>
<dbReference type="KEGG" id="thu:AC731_009055"/>
<dbReference type="InterPro" id="IPR046668">
    <property type="entry name" value="DUF6538"/>
</dbReference>
<feature type="domain" description="Core-binding (CB)" evidence="7">
    <location>
        <begin position="115"/>
        <end position="194"/>
    </location>
</feature>
<keyword evidence="3 5" id="KW-0238">DNA-binding</keyword>
<dbReference type="SUPFAM" id="SSF56349">
    <property type="entry name" value="DNA breaking-rejoining enzymes"/>
    <property type="match status" value="1"/>
</dbReference>
<dbReference type="GO" id="GO:0003677">
    <property type="term" value="F:DNA binding"/>
    <property type="evidence" value="ECO:0007669"/>
    <property type="project" value="UniProtKB-UniRule"/>
</dbReference>
<keyword evidence="2" id="KW-0229">DNA integration</keyword>
<organism evidence="8 9">
    <name type="scientific">Thauera humireducens</name>
    <dbReference type="NCBI Taxonomy" id="1134435"/>
    <lineage>
        <taxon>Bacteria</taxon>
        <taxon>Pseudomonadati</taxon>
        <taxon>Pseudomonadota</taxon>
        <taxon>Betaproteobacteria</taxon>
        <taxon>Rhodocyclales</taxon>
        <taxon>Zoogloeaceae</taxon>
        <taxon>Thauera</taxon>
    </lineage>
</organism>
<dbReference type="InterPro" id="IPR050090">
    <property type="entry name" value="Tyrosine_recombinase_XerCD"/>
</dbReference>
<dbReference type="InterPro" id="IPR010998">
    <property type="entry name" value="Integrase_recombinase_N"/>
</dbReference>
<dbReference type="AlphaFoldDB" id="A0A127K549"/>
<proteinExistence type="inferred from homology"/>
<dbReference type="EMBL" id="CP014646">
    <property type="protein sequence ID" value="AMO37089.1"/>
    <property type="molecule type" value="Genomic_DNA"/>
</dbReference>
<accession>A0A127K549</accession>
<dbReference type="STRING" id="1134435.AC731_009055"/>
<dbReference type="InterPro" id="IPR044068">
    <property type="entry name" value="CB"/>
</dbReference>
<gene>
    <name evidence="8" type="ORF">AC731_009055</name>
</gene>
<name>A0A127K549_9RHOO</name>
<dbReference type="PANTHER" id="PTHR30349">
    <property type="entry name" value="PHAGE INTEGRASE-RELATED"/>
    <property type="match status" value="1"/>
</dbReference>
<feature type="domain" description="Tyr recombinase" evidence="6">
    <location>
        <begin position="217"/>
        <end position="420"/>
    </location>
</feature>
<protein>
    <recommendedName>
        <fullName evidence="10">Tyr recombinase domain-containing protein</fullName>
    </recommendedName>
</protein>
<dbReference type="InterPro" id="IPR002104">
    <property type="entry name" value="Integrase_catalytic"/>
</dbReference>
<dbReference type="PANTHER" id="PTHR30349:SF41">
    <property type="entry name" value="INTEGRASE_RECOMBINASE PROTEIN MJ0367-RELATED"/>
    <property type="match status" value="1"/>
</dbReference>
<dbReference type="RefSeq" id="WP_048705410.1">
    <property type="nucleotide sequence ID" value="NZ_CP014646.1"/>
</dbReference>
<evidence type="ECO:0000256" key="1">
    <source>
        <dbReference type="ARBA" id="ARBA00008857"/>
    </source>
</evidence>